<accession>A0ABM8Y3H0</accession>
<evidence type="ECO:0000313" key="1">
    <source>
        <dbReference type="EMBL" id="CAG9187305.1"/>
    </source>
</evidence>
<organism evidence="1 2">
    <name type="scientific">Cupriavidus pinatubonensis</name>
    <dbReference type="NCBI Taxonomy" id="248026"/>
    <lineage>
        <taxon>Bacteria</taxon>
        <taxon>Pseudomonadati</taxon>
        <taxon>Pseudomonadota</taxon>
        <taxon>Betaproteobacteria</taxon>
        <taxon>Burkholderiales</taxon>
        <taxon>Burkholderiaceae</taxon>
        <taxon>Cupriavidus</taxon>
    </lineage>
</organism>
<sequence length="68" mass="7655">MVVYGRRSGACEDREPFDDSGNIIAAQAQTEGGNQVPLSPKRSQWAWANARGHHDWMDSHTPFAYHDQ</sequence>
<dbReference type="Proteomes" id="UP000701702">
    <property type="component" value="Unassembled WGS sequence"/>
</dbReference>
<name>A0ABM8Y3H0_9BURK</name>
<reference evidence="1 2" key="1">
    <citation type="submission" date="2021-08" db="EMBL/GenBank/DDBJ databases">
        <authorList>
            <person name="Peeters C."/>
        </authorList>
    </citation>
    <scope>NUCLEOTIDE SEQUENCE [LARGE SCALE GENOMIC DNA]</scope>
    <source>
        <strain evidence="1 2">LMG 23994</strain>
    </source>
</reference>
<gene>
    <name evidence="1" type="ORF">LMG23994_06750</name>
</gene>
<proteinExistence type="predicted"/>
<evidence type="ECO:0000313" key="2">
    <source>
        <dbReference type="Proteomes" id="UP000701702"/>
    </source>
</evidence>
<protein>
    <submittedName>
        <fullName evidence="1">Uncharacterized protein</fullName>
    </submittedName>
</protein>
<keyword evidence="2" id="KW-1185">Reference proteome</keyword>
<dbReference type="EMBL" id="CAJZAF010000065">
    <property type="protein sequence ID" value="CAG9187305.1"/>
    <property type="molecule type" value="Genomic_DNA"/>
</dbReference>
<comment type="caution">
    <text evidence="1">The sequence shown here is derived from an EMBL/GenBank/DDBJ whole genome shotgun (WGS) entry which is preliminary data.</text>
</comment>